<organism evidence="1 2">
    <name type="scientific">Mucor saturninus</name>
    <dbReference type="NCBI Taxonomy" id="64648"/>
    <lineage>
        <taxon>Eukaryota</taxon>
        <taxon>Fungi</taxon>
        <taxon>Fungi incertae sedis</taxon>
        <taxon>Mucoromycota</taxon>
        <taxon>Mucoromycotina</taxon>
        <taxon>Mucoromycetes</taxon>
        <taxon>Mucorales</taxon>
        <taxon>Mucorineae</taxon>
        <taxon>Mucoraceae</taxon>
        <taxon>Mucor</taxon>
    </lineage>
</organism>
<dbReference type="OrthoDB" id="2277268at2759"/>
<dbReference type="EMBL" id="JAEPRD010000061">
    <property type="protein sequence ID" value="KAG2202370.1"/>
    <property type="molecule type" value="Genomic_DNA"/>
</dbReference>
<name>A0A8H7V099_9FUNG</name>
<sequence>MSVHSSSVDCPVVGLHVLPYQRFNNAITWYPIKVQIANQCFEMKFEYTDFVHFSRNLHQEYNLKKTLTMIKKEYNFLRKGNQKYIDRQLEIEKFCNQILLLPSSVTCSNLVLDFFSKQQQKPKPSIRYSTLKRVFSLKSSSSSSTISAGRAIEQTTTTPPPQLSIISSATSSILFNASVCSSEEVDPSMIKFKIVYDCNNIIIIRVKRTISFEKLVSQVIQKFALLSILLHEQLSFGFCENTRNSSASSIIYSDAPDHIIAKEHDLLLNMQSKWSALYKVTLRCII</sequence>
<reference evidence="1" key="1">
    <citation type="submission" date="2020-12" db="EMBL/GenBank/DDBJ databases">
        <title>Metabolic potential, ecology and presence of endohyphal bacteria is reflected in genomic diversity of Mucoromycotina.</title>
        <authorList>
            <person name="Muszewska A."/>
            <person name="Okrasinska A."/>
            <person name="Steczkiewicz K."/>
            <person name="Drgas O."/>
            <person name="Orlowska M."/>
            <person name="Perlinska-Lenart U."/>
            <person name="Aleksandrzak-Piekarczyk T."/>
            <person name="Szatraj K."/>
            <person name="Zielenkiewicz U."/>
            <person name="Pilsyk S."/>
            <person name="Malc E."/>
            <person name="Mieczkowski P."/>
            <person name="Kruszewska J.S."/>
            <person name="Biernat P."/>
            <person name="Pawlowska J."/>
        </authorList>
    </citation>
    <scope>NUCLEOTIDE SEQUENCE</scope>
    <source>
        <strain evidence="1">WA0000017839</strain>
    </source>
</reference>
<dbReference type="InterPro" id="IPR036871">
    <property type="entry name" value="PX_dom_sf"/>
</dbReference>
<dbReference type="Gene3D" id="3.30.1520.10">
    <property type="entry name" value="Phox-like domain"/>
    <property type="match status" value="1"/>
</dbReference>
<accession>A0A8H7V099</accession>
<dbReference type="AlphaFoldDB" id="A0A8H7V099"/>
<comment type="caution">
    <text evidence="1">The sequence shown here is derived from an EMBL/GenBank/DDBJ whole genome shotgun (WGS) entry which is preliminary data.</text>
</comment>
<dbReference type="SUPFAM" id="SSF64268">
    <property type="entry name" value="PX domain"/>
    <property type="match status" value="1"/>
</dbReference>
<evidence type="ECO:0000313" key="1">
    <source>
        <dbReference type="EMBL" id="KAG2202370.1"/>
    </source>
</evidence>
<dbReference type="GO" id="GO:0035091">
    <property type="term" value="F:phosphatidylinositol binding"/>
    <property type="evidence" value="ECO:0007669"/>
    <property type="project" value="InterPro"/>
</dbReference>
<proteinExistence type="predicted"/>
<keyword evidence="2" id="KW-1185">Reference proteome</keyword>
<protein>
    <submittedName>
        <fullName evidence="1">Uncharacterized protein</fullName>
    </submittedName>
</protein>
<dbReference type="CDD" id="cd06093">
    <property type="entry name" value="PX_domain"/>
    <property type="match status" value="1"/>
</dbReference>
<dbReference type="Proteomes" id="UP000603453">
    <property type="component" value="Unassembled WGS sequence"/>
</dbReference>
<gene>
    <name evidence="1" type="ORF">INT47_008841</name>
</gene>
<evidence type="ECO:0000313" key="2">
    <source>
        <dbReference type="Proteomes" id="UP000603453"/>
    </source>
</evidence>